<dbReference type="EMBL" id="WTYU01000001">
    <property type="protein sequence ID" value="MXP13887.1"/>
    <property type="molecule type" value="Genomic_DNA"/>
</dbReference>
<keyword evidence="4" id="KW-1185">Reference proteome</keyword>
<name>A0A6L7GDB9_9SPHN</name>
<feature type="compositionally biased region" description="Pro residues" evidence="1">
    <location>
        <begin position="36"/>
        <end position="52"/>
    </location>
</feature>
<sequence>MRAIMAGVGVLALCSTLAVAQDAPKSLLPPGFDDPAPTPAPAAGPAPRPSAAPAPNASSAPSAPGTTSVPVVQPLPSAPAATVRAPELPAGLPSLRELESLDPDELDELLGLKPKFDIPPAARRSLDRVGFLAGAEGGLPAQSLANQPGSIVRAALVGTREPLVSRWGHILLRRALASRLAAPAGMRPVEFAALRAGLLNRIGEHGAARSLVQEVDTSNWNKGLTNVALDAYIGTADVVGACPAVRLQGGERKDPEWTMLQAICDAYAGQGVRANSNLNRALSRQIAPDIDVLLAQRYAGAAGRGRRAVNLEWDRVEGMTPWRFALASAVGAEIPEKLLVNAGPYYERVSATAPMLALPQRAGGAGRAAGEGILSSAAMVDLYSQIYSAEGIEGPEAVTASLLREAYVGDGPLARMTAIRSVWGDGAGVDYAKMVLTAYAAARMPASDEFEADAPKLIASMLTAGLDRNAMRWAPVVAEGSEGWALLALAQPTGANPVSSGAVDDFIDDDASSQQRKSRFLVAGLAGLGRLEQGVAADLSSQLSVNLNRQTKWSRLIDQAAAVENQPLVAYLAAVGMQGNGWDKMTARHLYHIVSALNRVGLSAEARMIAAEAVARG</sequence>
<accession>A0A6L7GDB9</accession>
<organism evidence="3 4">
    <name type="scientific">Allopontixanthobacter confluentis</name>
    <dbReference type="NCBI Taxonomy" id="1849021"/>
    <lineage>
        <taxon>Bacteria</taxon>
        <taxon>Pseudomonadati</taxon>
        <taxon>Pseudomonadota</taxon>
        <taxon>Alphaproteobacteria</taxon>
        <taxon>Sphingomonadales</taxon>
        <taxon>Erythrobacteraceae</taxon>
        <taxon>Allopontixanthobacter</taxon>
    </lineage>
</organism>
<reference evidence="3 4" key="1">
    <citation type="submission" date="2019-12" db="EMBL/GenBank/DDBJ databases">
        <title>Genomic-based taxomic classification of the family Erythrobacteraceae.</title>
        <authorList>
            <person name="Xu L."/>
        </authorList>
    </citation>
    <scope>NUCLEOTIDE SEQUENCE [LARGE SCALE GENOMIC DNA]</scope>
    <source>
        <strain evidence="3 4">KCTC 52259</strain>
    </source>
</reference>
<evidence type="ECO:0000256" key="1">
    <source>
        <dbReference type="SAM" id="MobiDB-lite"/>
    </source>
</evidence>
<feature type="compositionally biased region" description="Low complexity" evidence="1">
    <location>
        <begin position="53"/>
        <end position="64"/>
    </location>
</feature>
<dbReference type="Proteomes" id="UP000473531">
    <property type="component" value="Unassembled WGS sequence"/>
</dbReference>
<evidence type="ECO:0000313" key="4">
    <source>
        <dbReference type="Proteomes" id="UP000473531"/>
    </source>
</evidence>
<gene>
    <name evidence="3" type="ORF">GRI44_03870</name>
</gene>
<comment type="caution">
    <text evidence="3">The sequence shown here is derived from an EMBL/GenBank/DDBJ whole genome shotgun (WGS) entry which is preliminary data.</text>
</comment>
<protein>
    <submittedName>
        <fullName evidence="3">Uncharacterized protein</fullName>
    </submittedName>
</protein>
<proteinExistence type="predicted"/>
<keyword evidence="2" id="KW-0732">Signal</keyword>
<dbReference type="AlphaFoldDB" id="A0A6L7GDB9"/>
<feature type="region of interest" description="Disordered" evidence="1">
    <location>
        <begin position="28"/>
        <end position="74"/>
    </location>
</feature>
<feature type="chain" id="PRO_5026699861" evidence="2">
    <location>
        <begin position="21"/>
        <end position="617"/>
    </location>
</feature>
<evidence type="ECO:0000256" key="2">
    <source>
        <dbReference type="SAM" id="SignalP"/>
    </source>
</evidence>
<evidence type="ECO:0000313" key="3">
    <source>
        <dbReference type="EMBL" id="MXP13887.1"/>
    </source>
</evidence>
<feature type="signal peptide" evidence="2">
    <location>
        <begin position="1"/>
        <end position="20"/>
    </location>
</feature>